<dbReference type="PANTHER" id="PTHR47469">
    <property type="entry name" value="MONOOXYGENASE-LIKE"/>
    <property type="match status" value="1"/>
</dbReference>
<name>A0A545U1H4_9PROT</name>
<dbReference type="RefSeq" id="WP_142894446.1">
    <property type="nucleotide sequence ID" value="NZ_ML660052.1"/>
</dbReference>
<feature type="domain" description="2,6-dihydroxypyridine 3-monooxygenase substrate binding" evidence="2">
    <location>
        <begin position="174"/>
        <end position="301"/>
    </location>
</feature>
<dbReference type="InterPro" id="IPR054707">
    <property type="entry name" value="DhpH_subs-bd"/>
</dbReference>
<reference evidence="3 4" key="1">
    <citation type="submission" date="2019-06" db="EMBL/GenBank/DDBJ databases">
        <title>Whole genome sequence for Rhodospirillaceae sp. R148.</title>
        <authorList>
            <person name="Wang G."/>
        </authorList>
    </citation>
    <scope>NUCLEOTIDE SEQUENCE [LARGE SCALE GENOMIC DNA]</scope>
    <source>
        <strain evidence="3 4">R148</strain>
    </source>
</reference>
<dbReference type="PRINTS" id="PR00420">
    <property type="entry name" value="RNGMNOXGNASE"/>
</dbReference>
<gene>
    <name evidence="3" type="ORF">FKG95_01460</name>
</gene>
<dbReference type="OrthoDB" id="5499180at2"/>
<keyword evidence="4" id="KW-1185">Reference proteome</keyword>
<proteinExistence type="predicted"/>
<sequence length="391" mass="42817">MTNSKSAPKRKAIVIGGSLGGLFAGNMLKRSGWEVDIYERSRHDLDSRGGGIVLQPDVVEIMRQTGLDTASIDLGVKSRYRTVFRPDGSLLSQQFAPQTQTSWSLIYSSMKSVFGDAQYHRGKTLVAVTQDEAAKTVTARFEDGSEATGDLLVGADGNGSSVRQLLWPNAHPSYTGYLAWRGLVPEDEMPETARRSLHGDFGFANSTGSHILGYLVPGAQNDAREGHRLYNWVWYRVADDERLRDIMTDLDGRNRGFAMPEGKLAPKWQEHLYAEADKLLPPGFRDVVKATQAPFAQAIRDLKIETMVKGRVILLGDAAFIPRPHTAASTSKAAANALALADAIKDTPGDLDLALANWEPQQLTLGRHLFEQGTRAGDYLLFQKPPVSPVG</sequence>
<dbReference type="EMBL" id="VHSH01000001">
    <property type="protein sequence ID" value="TQV83296.1"/>
    <property type="molecule type" value="Genomic_DNA"/>
</dbReference>
<dbReference type="Gene3D" id="3.50.50.60">
    <property type="entry name" value="FAD/NAD(P)-binding domain"/>
    <property type="match status" value="2"/>
</dbReference>
<evidence type="ECO:0000259" key="1">
    <source>
        <dbReference type="Pfam" id="PF01494"/>
    </source>
</evidence>
<dbReference type="GO" id="GO:0071949">
    <property type="term" value="F:FAD binding"/>
    <property type="evidence" value="ECO:0007669"/>
    <property type="project" value="InterPro"/>
</dbReference>
<dbReference type="Pfam" id="PF22607">
    <property type="entry name" value="FAD_binding-like"/>
    <property type="match status" value="1"/>
</dbReference>
<evidence type="ECO:0000259" key="2">
    <source>
        <dbReference type="Pfam" id="PF22607"/>
    </source>
</evidence>
<protein>
    <submittedName>
        <fullName evidence="3">2-polyprenyl-6-methoxyphenol hydroxylase</fullName>
    </submittedName>
</protein>
<dbReference type="NCBIfam" id="NF005566">
    <property type="entry name" value="PRK07236.1"/>
    <property type="match status" value="1"/>
</dbReference>
<evidence type="ECO:0000313" key="4">
    <source>
        <dbReference type="Proteomes" id="UP000315252"/>
    </source>
</evidence>
<dbReference type="SUPFAM" id="SSF51905">
    <property type="entry name" value="FAD/NAD(P)-binding domain"/>
    <property type="match status" value="1"/>
</dbReference>
<accession>A0A545U1H4</accession>
<comment type="caution">
    <text evidence="3">The sequence shown here is derived from an EMBL/GenBank/DDBJ whole genome shotgun (WGS) entry which is preliminary data.</text>
</comment>
<dbReference type="AlphaFoldDB" id="A0A545U1H4"/>
<evidence type="ECO:0000313" key="3">
    <source>
        <dbReference type="EMBL" id="TQV83296.1"/>
    </source>
</evidence>
<dbReference type="PANTHER" id="PTHR47469:SF2">
    <property type="entry name" value="OS06G0597600 PROTEIN"/>
    <property type="match status" value="1"/>
</dbReference>
<dbReference type="SUPFAM" id="SSF54373">
    <property type="entry name" value="FAD-linked reductases, C-terminal domain"/>
    <property type="match status" value="1"/>
</dbReference>
<dbReference type="Pfam" id="PF01494">
    <property type="entry name" value="FAD_binding_3"/>
    <property type="match status" value="1"/>
</dbReference>
<dbReference type="InterPro" id="IPR036188">
    <property type="entry name" value="FAD/NAD-bd_sf"/>
</dbReference>
<feature type="domain" description="FAD-binding" evidence="1">
    <location>
        <begin position="11"/>
        <end position="166"/>
    </location>
</feature>
<organism evidence="3 4">
    <name type="scientific">Denitrobaculum tricleocarpae</name>
    <dbReference type="NCBI Taxonomy" id="2591009"/>
    <lineage>
        <taxon>Bacteria</taxon>
        <taxon>Pseudomonadati</taxon>
        <taxon>Pseudomonadota</taxon>
        <taxon>Alphaproteobacteria</taxon>
        <taxon>Rhodospirillales</taxon>
        <taxon>Rhodospirillaceae</taxon>
        <taxon>Denitrobaculum</taxon>
    </lineage>
</organism>
<dbReference type="Proteomes" id="UP000315252">
    <property type="component" value="Unassembled WGS sequence"/>
</dbReference>
<dbReference type="InterPro" id="IPR002938">
    <property type="entry name" value="FAD-bd"/>
</dbReference>
<dbReference type="InterPro" id="IPR053212">
    <property type="entry name" value="DHP_3-monooxygenase"/>
</dbReference>